<dbReference type="EMBL" id="JAACJL010000044">
    <property type="protein sequence ID" value="KAF4614530.1"/>
    <property type="molecule type" value="Genomic_DNA"/>
</dbReference>
<evidence type="ECO:0000313" key="12">
    <source>
        <dbReference type="Proteomes" id="UP000521872"/>
    </source>
</evidence>
<evidence type="ECO:0000256" key="4">
    <source>
        <dbReference type="ARBA" id="ARBA00023125"/>
    </source>
</evidence>
<dbReference type="PRINTS" id="PR00056">
    <property type="entry name" value="HSFDOMAIN"/>
</dbReference>
<feature type="compositionally biased region" description="Low complexity" evidence="9">
    <location>
        <begin position="1119"/>
        <end position="1130"/>
    </location>
</feature>
<feature type="compositionally biased region" description="Low complexity" evidence="9">
    <location>
        <begin position="845"/>
        <end position="857"/>
    </location>
</feature>
<name>A0A8H4QPQ8_9AGAR</name>
<evidence type="ECO:0000256" key="6">
    <source>
        <dbReference type="ARBA" id="ARBA00023242"/>
    </source>
</evidence>
<dbReference type="PANTHER" id="PTHR10015">
    <property type="entry name" value="HEAT SHOCK TRANSCRIPTION FACTOR"/>
    <property type="match status" value="1"/>
</dbReference>
<proteinExistence type="inferred from homology"/>
<feature type="compositionally biased region" description="Polar residues" evidence="9">
    <location>
        <begin position="586"/>
        <end position="596"/>
    </location>
</feature>
<keyword evidence="4" id="KW-0238">DNA-binding</keyword>
<feature type="region of interest" description="Disordered" evidence="9">
    <location>
        <begin position="380"/>
        <end position="462"/>
    </location>
</feature>
<dbReference type="GO" id="GO:0043565">
    <property type="term" value="F:sequence-specific DNA binding"/>
    <property type="evidence" value="ECO:0007669"/>
    <property type="project" value="InterPro"/>
</dbReference>
<feature type="region of interest" description="Disordered" evidence="9">
    <location>
        <begin position="1161"/>
        <end position="1203"/>
    </location>
</feature>
<dbReference type="PROSITE" id="PS00434">
    <property type="entry name" value="HSF_DOMAIN"/>
    <property type="match status" value="1"/>
</dbReference>
<reference evidence="11 12" key="1">
    <citation type="submission" date="2019-12" db="EMBL/GenBank/DDBJ databases">
        <authorList>
            <person name="Floudas D."/>
            <person name="Bentzer J."/>
            <person name="Ahren D."/>
            <person name="Johansson T."/>
            <person name="Persson P."/>
            <person name="Tunlid A."/>
        </authorList>
    </citation>
    <scope>NUCLEOTIDE SEQUENCE [LARGE SCALE GENOMIC DNA]</scope>
    <source>
        <strain evidence="11 12">CBS 102.39</strain>
    </source>
</reference>
<dbReference type="SUPFAM" id="SSF46785">
    <property type="entry name" value="Winged helix' DNA-binding domain"/>
    <property type="match status" value="1"/>
</dbReference>
<dbReference type="Proteomes" id="UP000521872">
    <property type="component" value="Unassembled WGS sequence"/>
</dbReference>
<dbReference type="InterPro" id="IPR036388">
    <property type="entry name" value="WH-like_DNA-bd_sf"/>
</dbReference>
<dbReference type="GO" id="GO:0005634">
    <property type="term" value="C:nucleus"/>
    <property type="evidence" value="ECO:0007669"/>
    <property type="project" value="UniProtKB-SubCell"/>
</dbReference>
<feature type="region of interest" description="Disordered" evidence="9">
    <location>
        <begin position="662"/>
        <end position="683"/>
    </location>
</feature>
<evidence type="ECO:0000313" key="11">
    <source>
        <dbReference type="EMBL" id="KAF4614530.1"/>
    </source>
</evidence>
<comment type="similarity">
    <text evidence="2 8">Belongs to the HSF family.</text>
</comment>
<feature type="region of interest" description="Disordered" evidence="9">
    <location>
        <begin position="102"/>
        <end position="124"/>
    </location>
</feature>
<evidence type="ECO:0000259" key="10">
    <source>
        <dbReference type="PROSITE" id="PS00434"/>
    </source>
</evidence>
<evidence type="ECO:0000256" key="1">
    <source>
        <dbReference type="ARBA" id="ARBA00004123"/>
    </source>
</evidence>
<dbReference type="FunFam" id="1.10.10.10:FF:000027">
    <property type="entry name" value="Heat shock transcription factor 1"/>
    <property type="match status" value="1"/>
</dbReference>
<evidence type="ECO:0000256" key="8">
    <source>
        <dbReference type="RuleBase" id="RU004020"/>
    </source>
</evidence>
<feature type="region of interest" description="Disordered" evidence="9">
    <location>
        <begin position="286"/>
        <end position="316"/>
    </location>
</feature>
<feature type="compositionally biased region" description="Low complexity" evidence="9">
    <location>
        <begin position="1040"/>
        <end position="1051"/>
    </location>
</feature>
<accession>A0A8H4QPQ8</accession>
<comment type="caution">
    <text evidence="11">The sequence shown here is derived from an EMBL/GenBank/DDBJ whole genome shotgun (WGS) entry which is preliminary data.</text>
</comment>
<feature type="region of interest" description="Disordered" evidence="9">
    <location>
        <begin position="709"/>
        <end position="741"/>
    </location>
</feature>
<feature type="compositionally biased region" description="Low complexity" evidence="9">
    <location>
        <begin position="144"/>
        <end position="167"/>
    </location>
</feature>
<feature type="compositionally biased region" description="Low complexity" evidence="9">
    <location>
        <begin position="1178"/>
        <end position="1195"/>
    </location>
</feature>
<protein>
    <recommendedName>
        <fullName evidence="10">HSF-type DNA-binding domain-containing protein</fullName>
    </recommendedName>
</protein>
<evidence type="ECO:0000256" key="5">
    <source>
        <dbReference type="ARBA" id="ARBA00023163"/>
    </source>
</evidence>
<dbReference type="PANTHER" id="PTHR10015:SF427">
    <property type="entry name" value="HEAT SHOCK FACTOR PROTEIN"/>
    <property type="match status" value="1"/>
</dbReference>
<evidence type="ECO:0000256" key="9">
    <source>
        <dbReference type="SAM" id="MobiDB-lite"/>
    </source>
</evidence>
<dbReference type="InterPro" id="IPR000232">
    <property type="entry name" value="HSF_DNA-bd"/>
</dbReference>
<keyword evidence="5" id="KW-0804">Transcription</keyword>
<evidence type="ECO:0000256" key="3">
    <source>
        <dbReference type="ARBA" id="ARBA00023015"/>
    </source>
</evidence>
<comment type="subunit">
    <text evidence="7">Homotrimer. Homotrimerization increases the affinity of HSF1 to DNA. Interacts with transcriptional coregulator SSA1 on chromatin.</text>
</comment>
<feature type="compositionally biased region" description="Acidic residues" evidence="9">
    <location>
        <begin position="1061"/>
        <end position="1080"/>
    </location>
</feature>
<feature type="compositionally biased region" description="Polar residues" evidence="9">
    <location>
        <begin position="987"/>
        <end position="997"/>
    </location>
</feature>
<feature type="compositionally biased region" description="Acidic residues" evidence="9">
    <location>
        <begin position="417"/>
        <end position="431"/>
    </location>
</feature>
<dbReference type="SMART" id="SM00415">
    <property type="entry name" value="HSF"/>
    <property type="match status" value="1"/>
</dbReference>
<feature type="compositionally biased region" description="Gly residues" evidence="9">
    <location>
        <begin position="286"/>
        <end position="304"/>
    </location>
</feature>
<feature type="compositionally biased region" description="Low complexity" evidence="9">
    <location>
        <begin position="709"/>
        <end position="738"/>
    </location>
</feature>
<feature type="region of interest" description="Disordered" evidence="9">
    <location>
        <begin position="812"/>
        <end position="862"/>
    </location>
</feature>
<feature type="region of interest" description="Disordered" evidence="9">
    <location>
        <begin position="137"/>
        <end position="171"/>
    </location>
</feature>
<organism evidence="11 12">
    <name type="scientific">Agrocybe pediades</name>
    <dbReference type="NCBI Taxonomy" id="84607"/>
    <lineage>
        <taxon>Eukaryota</taxon>
        <taxon>Fungi</taxon>
        <taxon>Dikarya</taxon>
        <taxon>Basidiomycota</taxon>
        <taxon>Agaricomycotina</taxon>
        <taxon>Agaricomycetes</taxon>
        <taxon>Agaricomycetidae</taxon>
        <taxon>Agaricales</taxon>
        <taxon>Agaricineae</taxon>
        <taxon>Strophariaceae</taxon>
        <taxon>Agrocybe</taxon>
    </lineage>
</organism>
<gene>
    <name evidence="11" type="ORF">D9613_002455</name>
</gene>
<feature type="compositionally biased region" description="Polar residues" evidence="9">
    <location>
        <begin position="604"/>
        <end position="613"/>
    </location>
</feature>
<dbReference type="InterPro" id="IPR036390">
    <property type="entry name" value="WH_DNA-bd_sf"/>
</dbReference>
<keyword evidence="6" id="KW-0539">Nucleus</keyword>
<evidence type="ECO:0000256" key="7">
    <source>
        <dbReference type="ARBA" id="ARBA00062171"/>
    </source>
</evidence>
<feature type="region of interest" description="Disordered" evidence="9">
    <location>
        <begin position="898"/>
        <end position="1083"/>
    </location>
</feature>
<feature type="domain" description="HSF-type DNA-binding" evidence="10">
    <location>
        <begin position="33"/>
        <end position="57"/>
    </location>
</feature>
<dbReference type="AlphaFoldDB" id="A0A8H4QPQ8"/>
<feature type="region of interest" description="Disordered" evidence="9">
    <location>
        <begin position="1107"/>
        <end position="1138"/>
    </location>
</feature>
<keyword evidence="3" id="KW-0805">Transcription regulation</keyword>
<evidence type="ECO:0000256" key="2">
    <source>
        <dbReference type="ARBA" id="ARBA00006403"/>
    </source>
</evidence>
<feature type="compositionally biased region" description="Acidic residues" evidence="9">
    <location>
        <begin position="401"/>
        <end position="410"/>
    </location>
</feature>
<dbReference type="Gene3D" id="1.10.10.10">
    <property type="entry name" value="Winged helix-like DNA-binding domain superfamily/Winged helix DNA-binding domain"/>
    <property type="match status" value="1"/>
</dbReference>
<feature type="region of interest" description="Disordered" evidence="9">
    <location>
        <begin position="520"/>
        <end position="635"/>
    </location>
</feature>
<dbReference type="GO" id="GO:0003700">
    <property type="term" value="F:DNA-binding transcription factor activity"/>
    <property type="evidence" value="ECO:0007669"/>
    <property type="project" value="InterPro"/>
</dbReference>
<comment type="subcellular location">
    <subcellularLocation>
        <location evidence="1">Nucleus</location>
    </subcellularLocation>
</comment>
<feature type="compositionally biased region" description="Basic and acidic residues" evidence="9">
    <location>
        <begin position="917"/>
        <end position="927"/>
    </location>
</feature>
<feature type="compositionally biased region" description="Low complexity" evidence="9">
    <location>
        <begin position="998"/>
        <end position="1023"/>
    </location>
</feature>
<dbReference type="Pfam" id="PF00447">
    <property type="entry name" value="HSF_DNA-bind"/>
    <property type="match status" value="1"/>
</dbReference>
<sequence length="1203" mass="121615">MVNDPNNAELIRWSEAGDSFFVLDHERFAHEVLGRWFKHRNFSSFVRQLNMYGFHKIPHLQQGVLKSDSQETEFWNFAHANFHRGQPDLLCLIQRKKQVGGGGGGQGAQAIMPPPGGGQTGEGGEVLDIRAAADGSGSNANLIASPSPSSSSTAPTQASTSGTGSSTHPTLTQNQLLDIHSIISGITAIKRHQTTISAELNQLKQSNQLLWQDALAARARHQKQQDTINRIVKFLAGVFGRGGVGMGMGMGDVGVNMGMGMGGMDMGGMGMGMGGMGMNMGGQAGAQAGGAGGNGSPGNVGQQGQGQQQQGAGGYVPPRRKARLMIEDAKPASSGPFKNNNNNANQQQQQQNLMDMFSSAVGGGGAMEMDTDTDARLEELEEELEGSSGRSNNDNDTGESGQEEEGEDQGEGQQEGGEGEGEERGEGDEGGDMSFDSSYAYPTIETPGSILSMPSPGGVSESGASVAVIDLHSPLPTTPGAIITPSTATTGGVTSPYYRNHVVSNASTATSTAGTGTAAAAAAGTKRKEGAVPLPSRKPGVGSEKKARIDTSSLAGSGRKGRSEKTPQPEDGPTITTTNDDEGKQLSRSVTPSSRFAQHAVRSRSLTPTNAHVTGTAGVNPGGGPASGLPPPGAFDLDPRIQGMFSQLSPFQIQQLLSSLAAQGGDNNGSGEEGKEGSGPLAPYVQPAAAAGFDFSGVNTGAFGAGGASSSNAGAASAGTSASTGPAAPSTPNTATAQGGAGAGAYSPYSFNMAGLSPMMGMNMNLGGMGYNFGGMNAMNGMNLGGGLGFGSLNSDELIPFEGFDTASGNADSPGIDFGGGTAVPSSSNSALSPGKTLPHAHHNQAQQTQNQQLQQQYEERMQHQWRAAEDIDKDVNALNSSINSLIETFGLDPGLLGDGGDDSGAADAAGRKGTRKKEDGEGKGDGEGDEEEEEGGEGGAGKDFDFDTFFNNLTSSMPMGGGAGAGDMEDMEGLEGLDGMGFESSAGANTNANTRQNPSTASSSSSNLTSNTNPNPGTNPTSVEDYMSSAFLDEVRTPSSLASVSVSGSASGSGAGGGELDIDRELDELGMDVDADADGDLGTGGVGMAALDAAIGGMKASAAKASASMPGASGGGKAKAATTTSTNGAGKKRKSGVDLEDLFASKMGVDDAAAAAASLAASSGAGVGGQQGRTRTRSSAAANANAIASAAANTRPKRRKDR</sequence>
<feature type="compositionally biased region" description="Acidic residues" evidence="9">
    <location>
        <begin position="928"/>
        <end position="937"/>
    </location>
</feature>
<keyword evidence="12" id="KW-1185">Reference proteome</keyword>